<feature type="signal peptide" evidence="2">
    <location>
        <begin position="1"/>
        <end position="23"/>
    </location>
</feature>
<evidence type="ECO:0000256" key="2">
    <source>
        <dbReference type="SAM" id="SignalP"/>
    </source>
</evidence>
<reference evidence="3 4" key="1">
    <citation type="journal article" date="2018" name="Genome Announc.">
        <title>Genome Sequence of Geothermobacter sp. HR-1 Iron Reducer from the Loihi Seamount.</title>
        <authorList>
            <person name="Smith H."/>
            <person name="Abuyen K."/>
            <person name="Tremblay J."/>
            <person name="Savalia P."/>
            <person name="Perez-Rodriguez I."/>
            <person name="Emerson D."/>
            <person name="Tully B."/>
            <person name="Amend J."/>
        </authorList>
    </citation>
    <scope>NUCLEOTIDE SEQUENCE [LARGE SCALE GENOMIC DNA]</scope>
    <source>
        <strain evidence="3 4">HR-1</strain>
    </source>
</reference>
<dbReference type="RefSeq" id="WP_103114834.1">
    <property type="nucleotide sequence ID" value="NZ_PPFX01000009.1"/>
</dbReference>
<dbReference type="PROSITE" id="PS51257">
    <property type="entry name" value="PROKAR_LIPOPROTEIN"/>
    <property type="match status" value="1"/>
</dbReference>
<gene>
    <name evidence="3" type="ORF">C2E25_05805</name>
</gene>
<dbReference type="OrthoDB" id="5405540at2"/>
<organism evidence="3 4">
    <name type="scientific">Geothermobacter hydrogeniphilus</name>
    <dbReference type="NCBI Taxonomy" id="1969733"/>
    <lineage>
        <taxon>Bacteria</taxon>
        <taxon>Pseudomonadati</taxon>
        <taxon>Thermodesulfobacteriota</taxon>
        <taxon>Desulfuromonadia</taxon>
        <taxon>Desulfuromonadales</taxon>
        <taxon>Geothermobacteraceae</taxon>
        <taxon>Geothermobacter</taxon>
    </lineage>
</organism>
<dbReference type="SUPFAM" id="SSF89392">
    <property type="entry name" value="Prokaryotic lipoproteins and lipoprotein localization factors"/>
    <property type="match status" value="1"/>
</dbReference>
<evidence type="ECO:0008006" key="5">
    <source>
        <dbReference type="Google" id="ProtNLM"/>
    </source>
</evidence>
<feature type="chain" id="PRO_5014400959" description="DUF4292 domain-containing protein" evidence="2">
    <location>
        <begin position="24"/>
        <end position="259"/>
    </location>
</feature>
<evidence type="ECO:0000313" key="4">
    <source>
        <dbReference type="Proteomes" id="UP000236340"/>
    </source>
</evidence>
<dbReference type="Proteomes" id="UP000236340">
    <property type="component" value="Unassembled WGS sequence"/>
</dbReference>
<name>A0A2K2HBP9_9BACT</name>
<protein>
    <recommendedName>
        <fullName evidence="5">DUF4292 domain-containing protein</fullName>
    </recommendedName>
</protein>
<evidence type="ECO:0000256" key="1">
    <source>
        <dbReference type="ARBA" id="ARBA00022729"/>
    </source>
</evidence>
<comment type="caution">
    <text evidence="3">The sequence shown here is derived from an EMBL/GenBank/DDBJ whole genome shotgun (WGS) entry which is preliminary data.</text>
</comment>
<dbReference type="EMBL" id="PPFX01000009">
    <property type="protein sequence ID" value="PNU20732.1"/>
    <property type="molecule type" value="Genomic_DNA"/>
</dbReference>
<sequence>MSSAGRVRLVLICLVPILLQACAVPRPTAPPVVDVGARELLQHLESSARRLQSLRGLARVRVESPQRNFGATQVLLVSKPNRMRAETLSLFGTPMLLLSSDGRQLQVLVPGQNRFYQGVASGRNLQRFTHLPLRLEDLVHLLLYQVPLLVNVERLQADAAGPLLFLSGDGDRRQELQFDNQLRLVRCRLSRGGAVWLDIGYGDFSSEQNFPRRISLRLPQRDILLEVQFRQLEINPQLDPRRFVLVRPAGAKLIALPGD</sequence>
<keyword evidence="1 2" id="KW-0732">Signal</keyword>
<dbReference type="InterPro" id="IPR029046">
    <property type="entry name" value="LolA/LolB/LppX"/>
</dbReference>
<accession>A0A2K2HBP9</accession>
<dbReference type="Gene3D" id="2.50.20.10">
    <property type="entry name" value="Lipoprotein localisation LolA/LolB/LppX"/>
    <property type="match status" value="1"/>
</dbReference>
<dbReference type="AlphaFoldDB" id="A0A2K2HBP9"/>
<proteinExistence type="predicted"/>
<evidence type="ECO:0000313" key="3">
    <source>
        <dbReference type="EMBL" id="PNU20732.1"/>
    </source>
</evidence>